<dbReference type="InterPro" id="IPR050961">
    <property type="entry name" value="BolA/IbaG_stress_morph_reg"/>
</dbReference>
<evidence type="ECO:0000313" key="4">
    <source>
        <dbReference type="Proteomes" id="UP000298688"/>
    </source>
</evidence>
<evidence type="ECO:0000256" key="2">
    <source>
        <dbReference type="RuleBase" id="RU003860"/>
    </source>
</evidence>
<evidence type="ECO:0000313" key="3">
    <source>
        <dbReference type="EMBL" id="QCI25018.1"/>
    </source>
</evidence>
<dbReference type="Pfam" id="PF01722">
    <property type="entry name" value="BolA"/>
    <property type="match status" value="1"/>
</dbReference>
<dbReference type="SUPFAM" id="SSF82657">
    <property type="entry name" value="BolA-like"/>
    <property type="match status" value="1"/>
</dbReference>
<dbReference type="InterPro" id="IPR002634">
    <property type="entry name" value="BolA"/>
</dbReference>
<dbReference type="InterPro" id="IPR036065">
    <property type="entry name" value="BolA-like_sf"/>
</dbReference>
<organism evidence="3 4">
    <name type="scientific">Buchnera aphidicola subsp. Rhopalosiphum padi</name>
    <dbReference type="NCBI Taxonomy" id="98793"/>
    <lineage>
        <taxon>Bacteria</taxon>
        <taxon>Pseudomonadati</taxon>
        <taxon>Pseudomonadota</taxon>
        <taxon>Gammaproteobacteria</taxon>
        <taxon>Enterobacterales</taxon>
        <taxon>Erwiniaceae</taxon>
        <taxon>Buchnera</taxon>
    </lineage>
</organism>
<accession>A0A4D6YHA6</accession>
<dbReference type="Gene3D" id="3.30.300.90">
    <property type="entry name" value="BolA-like"/>
    <property type="match status" value="1"/>
</dbReference>
<reference evidence="3 4" key="1">
    <citation type="submission" date="2018-12" db="EMBL/GenBank/DDBJ databases">
        <authorList>
            <person name="Chong R.A."/>
        </authorList>
    </citation>
    <scope>NUCLEOTIDE SEQUENCE [LARGE SCALE GENOMIC DNA]</scope>
    <source>
        <strain evidence="3 4">Rpa</strain>
    </source>
</reference>
<dbReference type="PANTHER" id="PTHR46229:SF4">
    <property type="entry name" value="ACID STRESS PROTEIN IBAG"/>
    <property type="match status" value="1"/>
</dbReference>
<dbReference type="PANTHER" id="PTHR46229">
    <property type="entry name" value="BOLA TRANSCRIPTION REGULATOR"/>
    <property type="match status" value="1"/>
</dbReference>
<evidence type="ECO:0000256" key="1">
    <source>
        <dbReference type="ARBA" id="ARBA00005578"/>
    </source>
</evidence>
<name>A0A4D6YHA6_BUCRP</name>
<dbReference type="OrthoDB" id="9812890at2"/>
<dbReference type="RefSeq" id="WP_158337309.1">
    <property type="nucleotide sequence ID" value="NZ_CP034858.1"/>
</dbReference>
<sequence length="86" mass="10249">MNRQKIISILKEKLNLKDIYVTEDNNHYKITAIGNIFKGLTQVKRQQTIYHPLVDMITENKIHAISIKSYTLEEWDKKSRITYIKK</sequence>
<gene>
    <name evidence="3" type="ORF">D9V76_01965</name>
</gene>
<dbReference type="AlphaFoldDB" id="A0A4D6YHA6"/>
<dbReference type="PIRSF" id="PIRSF003113">
    <property type="entry name" value="BolA"/>
    <property type="match status" value="1"/>
</dbReference>
<proteinExistence type="inferred from homology"/>
<dbReference type="Proteomes" id="UP000298688">
    <property type="component" value="Chromosome"/>
</dbReference>
<protein>
    <submittedName>
        <fullName evidence="3">BolA/IbaG family iron-sulfur metabolism protein</fullName>
    </submittedName>
</protein>
<reference evidence="3 4" key="2">
    <citation type="submission" date="2019-05" db="EMBL/GenBank/DDBJ databases">
        <title>Genome evolution of the obligate endosymbiont Buchnera aphidicola.</title>
        <authorList>
            <person name="Moran N.A."/>
        </authorList>
    </citation>
    <scope>NUCLEOTIDE SEQUENCE [LARGE SCALE GENOMIC DNA]</scope>
    <source>
        <strain evidence="3 4">Rpa</strain>
    </source>
</reference>
<dbReference type="EMBL" id="CP034858">
    <property type="protein sequence ID" value="QCI25018.1"/>
    <property type="molecule type" value="Genomic_DNA"/>
</dbReference>
<comment type="similarity">
    <text evidence="1 2">Belongs to the BolA/IbaG family.</text>
</comment>